<evidence type="ECO:0000313" key="14">
    <source>
        <dbReference type="EMBL" id="QDL36781.1"/>
    </source>
</evidence>
<dbReference type="InterPro" id="IPR000700">
    <property type="entry name" value="PAS-assoc_C"/>
</dbReference>
<dbReference type="InterPro" id="IPR003661">
    <property type="entry name" value="HisK_dim/P_dom"/>
</dbReference>
<dbReference type="FunFam" id="3.30.565.10:FF:000006">
    <property type="entry name" value="Sensor histidine kinase WalK"/>
    <property type="match status" value="1"/>
</dbReference>
<dbReference type="Gene3D" id="1.10.287.130">
    <property type="match status" value="1"/>
</dbReference>
<dbReference type="PROSITE" id="PS50112">
    <property type="entry name" value="PAS"/>
    <property type="match status" value="1"/>
</dbReference>
<dbReference type="InterPro" id="IPR001610">
    <property type="entry name" value="PAC"/>
</dbReference>
<evidence type="ECO:0000259" key="11">
    <source>
        <dbReference type="PROSITE" id="PS50110"/>
    </source>
</evidence>
<comment type="catalytic activity">
    <reaction evidence="1">
        <text>ATP + protein L-histidine = ADP + protein N-phospho-L-histidine.</text>
        <dbReference type="EC" id="2.7.13.3"/>
    </reaction>
</comment>
<dbReference type="GO" id="GO:0005886">
    <property type="term" value="C:plasma membrane"/>
    <property type="evidence" value="ECO:0007669"/>
    <property type="project" value="UniProtKB-SubCell"/>
</dbReference>
<dbReference type="Pfam" id="PF00072">
    <property type="entry name" value="Response_reg"/>
    <property type="match status" value="1"/>
</dbReference>
<dbReference type="InterPro" id="IPR035965">
    <property type="entry name" value="PAS-like_dom_sf"/>
</dbReference>
<dbReference type="OrthoDB" id="5519028at2"/>
<dbReference type="Pfam" id="PF02518">
    <property type="entry name" value="HATPase_c"/>
    <property type="match status" value="1"/>
</dbReference>
<dbReference type="SMART" id="SM00387">
    <property type="entry name" value="HATPase_c"/>
    <property type="match status" value="1"/>
</dbReference>
<organism evidence="14 15">
    <name type="scientific">Rhodoferax sediminis</name>
    <dbReference type="NCBI Taxonomy" id="2509614"/>
    <lineage>
        <taxon>Bacteria</taxon>
        <taxon>Pseudomonadati</taxon>
        <taxon>Pseudomonadota</taxon>
        <taxon>Betaproteobacteria</taxon>
        <taxon>Burkholderiales</taxon>
        <taxon>Comamonadaceae</taxon>
        <taxon>Rhodoferax</taxon>
    </lineage>
</organism>
<dbReference type="CDD" id="cd00130">
    <property type="entry name" value="PAS"/>
    <property type="match status" value="1"/>
</dbReference>
<evidence type="ECO:0000256" key="2">
    <source>
        <dbReference type="ARBA" id="ARBA00004429"/>
    </source>
</evidence>
<dbReference type="Pfam" id="PF13426">
    <property type="entry name" value="PAS_9"/>
    <property type="match status" value="2"/>
</dbReference>
<feature type="coiled-coil region" evidence="8">
    <location>
        <begin position="69"/>
        <end position="103"/>
    </location>
</feature>
<gene>
    <name evidence="14" type="ORF">EUB48_05320</name>
</gene>
<dbReference type="PROSITE" id="PS50113">
    <property type="entry name" value="PAC"/>
    <property type="match status" value="2"/>
</dbReference>
<dbReference type="InterPro" id="IPR003594">
    <property type="entry name" value="HATPase_dom"/>
</dbReference>
<keyword evidence="6" id="KW-0418">Kinase</keyword>
<dbReference type="PROSITE" id="PS50109">
    <property type="entry name" value="HIS_KIN"/>
    <property type="match status" value="1"/>
</dbReference>
<keyword evidence="15" id="KW-1185">Reference proteome</keyword>
<dbReference type="Proteomes" id="UP000316798">
    <property type="component" value="Chromosome"/>
</dbReference>
<dbReference type="PRINTS" id="PR00344">
    <property type="entry name" value="BCTRLSENSOR"/>
</dbReference>
<dbReference type="SUPFAM" id="SSF47384">
    <property type="entry name" value="Homodimeric domain of signal transducing histidine kinase"/>
    <property type="match status" value="1"/>
</dbReference>
<feature type="region of interest" description="Disordered" evidence="9">
    <location>
        <begin position="1"/>
        <end position="44"/>
    </location>
</feature>
<evidence type="ECO:0000256" key="1">
    <source>
        <dbReference type="ARBA" id="ARBA00000085"/>
    </source>
</evidence>
<protein>
    <recommendedName>
        <fullName evidence="3">histidine kinase</fullName>
        <ecNumber evidence="3">2.7.13.3</ecNumber>
    </recommendedName>
</protein>
<evidence type="ECO:0000259" key="13">
    <source>
        <dbReference type="PROSITE" id="PS50113"/>
    </source>
</evidence>
<dbReference type="NCBIfam" id="TIGR00229">
    <property type="entry name" value="sensory_box"/>
    <property type="match status" value="2"/>
</dbReference>
<feature type="domain" description="PAS" evidence="12">
    <location>
        <begin position="224"/>
        <end position="282"/>
    </location>
</feature>
<sequence length="752" mass="83360">MPLPPQSERWHQKSPRRWRRAMQAPNKTSGNGKPVAISAQALRERAEEIARKKTPLASRNPEKLSPGDMRQTLHELQVHQIELEMQNEELRQAQLQLDTAKARYFDLYDLAPVGYCTVSEPGLILEANFAAATLLGMGRGELVGQRFSRFIFKADQDIYYLCRKQLTTGEAQRCELRMVNDGGSPCWVQLAASAAQDADGAHVTRVVLSDVSNRKLMEAAIQESEEQYRTLFELVPVAVYSIDTQGVIHKFNRKAAELWGRRPAPTDTDARFCGSLKLFHPDGTFMPHDQCPMAEVVSGKISEVHDTEVLIERSGGSRVTVVVNIRPLKNQHGEVTGAVNCFYDITERKQLELELKIAMAAAEKANRAKSDFLSGMSHELRTPLNAILGFAQLIESGTPAPTAPQKRSVDQILHAGWYLLELVNGILDLALVESGKLSLSRETTSLAGLMQECATMIEPQANQRGITLTFPSPELPYFVNADRTRMKQILVNLLSNAIKYNRVGGTVNVTCTQVSPERIRICVEDAGEGLSQENIRHLFEPFNRLGRDALAEEGTGIGLVMAKRLVEMMGGIIGVESTVGKGSTFWIEMDLTTRRQASQATDAPQALVQPQANAPLRTLLYVEDNPANLMLVESLVERRPDMRLLSARDGNRGVEIARAALPDIILMDINLPDISGVEVLKLLRKDLATAHIPVLALSADALPRDIDKGLEAGFFRYLTKPIRIDAFMATMDEALEFAKTQSVRAAKDRQLQ</sequence>
<comment type="subcellular location">
    <subcellularLocation>
        <location evidence="2">Cell inner membrane</location>
        <topology evidence="2">Multi-pass membrane protein</topology>
    </subcellularLocation>
</comment>
<accession>A0A515D8P5</accession>
<evidence type="ECO:0000256" key="4">
    <source>
        <dbReference type="ARBA" id="ARBA00022553"/>
    </source>
</evidence>
<dbReference type="InterPro" id="IPR036890">
    <property type="entry name" value="HATPase_C_sf"/>
</dbReference>
<evidence type="ECO:0000256" key="3">
    <source>
        <dbReference type="ARBA" id="ARBA00012438"/>
    </source>
</evidence>
<evidence type="ECO:0000256" key="8">
    <source>
        <dbReference type="SAM" id="Coils"/>
    </source>
</evidence>
<dbReference type="Gene3D" id="3.40.50.2300">
    <property type="match status" value="1"/>
</dbReference>
<dbReference type="InterPro" id="IPR001789">
    <property type="entry name" value="Sig_transdc_resp-reg_receiver"/>
</dbReference>
<evidence type="ECO:0000256" key="6">
    <source>
        <dbReference type="ARBA" id="ARBA00022777"/>
    </source>
</evidence>
<dbReference type="AlphaFoldDB" id="A0A515D8P5"/>
<evidence type="ECO:0000259" key="12">
    <source>
        <dbReference type="PROSITE" id="PS50112"/>
    </source>
</evidence>
<keyword evidence="4 7" id="KW-0597">Phosphoprotein</keyword>
<dbReference type="Gene3D" id="3.30.565.10">
    <property type="entry name" value="Histidine kinase-like ATPase, C-terminal domain"/>
    <property type="match status" value="1"/>
</dbReference>
<feature type="domain" description="Histidine kinase" evidence="10">
    <location>
        <begin position="375"/>
        <end position="593"/>
    </location>
</feature>
<dbReference type="Gene3D" id="3.30.450.20">
    <property type="entry name" value="PAS domain"/>
    <property type="match status" value="2"/>
</dbReference>
<evidence type="ECO:0000256" key="9">
    <source>
        <dbReference type="SAM" id="MobiDB-lite"/>
    </source>
</evidence>
<feature type="domain" description="Response regulatory" evidence="11">
    <location>
        <begin position="618"/>
        <end position="735"/>
    </location>
</feature>
<dbReference type="PROSITE" id="PS50110">
    <property type="entry name" value="RESPONSE_REGULATORY"/>
    <property type="match status" value="1"/>
</dbReference>
<dbReference type="EC" id="2.7.13.3" evidence="3"/>
<evidence type="ECO:0000256" key="7">
    <source>
        <dbReference type="PROSITE-ProRule" id="PRU00169"/>
    </source>
</evidence>
<dbReference type="SUPFAM" id="SSF52172">
    <property type="entry name" value="CheY-like"/>
    <property type="match status" value="1"/>
</dbReference>
<feature type="domain" description="PAC" evidence="13">
    <location>
        <begin position="172"/>
        <end position="223"/>
    </location>
</feature>
<keyword evidence="5" id="KW-0808">Transferase</keyword>
<evidence type="ECO:0000259" key="10">
    <source>
        <dbReference type="PROSITE" id="PS50109"/>
    </source>
</evidence>
<dbReference type="Pfam" id="PF00512">
    <property type="entry name" value="HisKA"/>
    <property type="match status" value="1"/>
</dbReference>
<dbReference type="SMART" id="SM00091">
    <property type="entry name" value="PAS"/>
    <property type="match status" value="2"/>
</dbReference>
<name>A0A515D8P5_9BURK</name>
<dbReference type="InterPro" id="IPR036097">
    <property type="entry name" value="HisK_dim/P_sf"/>
</dbReference>
<feature type="domain" description="PAC" evidence="13">
    <location>
        <begin position="305"/>
        <end position="357"/>
    </location>
</feature>
<dbReference type="CDD" id="cd00082">
    <property type="entry name" value="HisKA"/>
    <property type="match status" value="1"/>
</dbReference>
<dbReference type="SMART" id="SM00448">
    <property type="entry name" value="REC"/>
    <property type="match status" value="1"/>
</dbReference>
<dbReference type="InterPro" id="IPR005467">
    <property type="entry name" value="His_kinase_dom"/>
</dbReference>
<dbReference type="SUPFAM" id="SSF55874">
    <property type="entry name" value="ATPase domain of HSP90 chaperone/DNA topoisomerase II/histidine kinase"/>
    <property type="match status" value="1"/>
</dbReference>
<proteinExistence type="predicted"/>
<dbReference type="PANTHER" id="PTHR43047">
    <property type="entry name" value="TWO-COMPONENT HISTIDINE PROTEIN KINASE"/>
    <property type="match status" value="1"/>
</dbReference>
<dbReference type="EMBL" id="CP035503">
    <property type="protein sequence ID" value="QDL36781.1"/>
    <property type="molecule type" value="Genomic_DNA"/>
</dbReference>
<evidence type="ECO:0000256" key="5">
    <source>
        <dbReference type="ARBA" id="ARBA00022679"/>
    </source>
</evidence>
<dbReference type="SMART" id="SM00388">
    <property type="entry name" value="HisKA"/>
    <property type="match status" value="1"/>
</dbReference>
<dbReference type="GO" id="GO:0000155">
    <property type="term" value="F:phosphorelay sensor kinase activity"/>
    <property type="evidence" value="ECO:0007669"/>
    <property type="project" value="InterPro"/>
</dbReference>
<dbReference type="InterPro" id="IPR011006">
    <property type="entry name" value="CheY-like_superfamily"/>
</dbReference>
<feature type="modified residue" description="4-aspartylphosphate" evidence="7">
    <location>
        <position position="668"/>
    </location>
</feature>
<keyword evidence="8" id="KW-0175">Coiled coil</keyword>
<evidence type="ECO:0000313" key="15">
    <source>
        <dbReference type="Proteomes" id="UP000316798"/>
    </source>
</evidence>
<dbReference type="KEGG" id="rhf:EUB48_05320"/>
<dbReference type="SUPFAM" id="SSF55785">
    <property type="entry name" value="PYP-like sensor domain (PAS domain)"/>
    <property type="match status" value="2"/>
</dbReference>
<dbReference type="InterPro" id="IPR004358">
    <property type="entry name" value="Sig_transdc_His_kin-like_C"/>
</dbReference>
<dbReference type="InterPro" id="IPR000014">
    <property type="entry name" value="PAS"/>
</dbReference>
<reference evidence="14 15" key="1">
    <citation type="submission" date="2019-01" db="EMBL/GenBank/DDBJ databases">
        <title>Genomic insights into a novel species Rhodoferax sp.</title>
        <authorList>
            <person name="Jin L."/>
        </authorList>
    </citation>
    <scope>NUCLEOTIDE SEQUENCE [LARGE SCALE GENOMIC DNA]</scope>
    <source>
        <strain evidence="14 15">CHu59-6-5</strain>
    </source>
</reference>
<dbReference type="SMART" id="SM00086">
    <property type="entry name" value="PAC"/>
    <property type="match status" value="2"/>
</dbReference>